<dbReference type="Gene3D" id="1.25.40.10">
    <property type="entry name" value="Tetratricopeptide repeat domain"/>
    <property type="match status" value="2"/>
</dbReference>
<feature type="compositionally biased region" description="Basic and acidic residues" evidence="7">
    <location>
        <begin position="626"/>
        <end position="639"/>
    </location>
</feature>
<dbReference type="Pfam" id="PF23240">
    <property type="entry name" value="HAT_PRP39_N"/>
    <property type="match status" value="1"/>
</dbReference>
<evidence type="ECO:0000256" key="2">
    <source>
        <dbReference type="ARBA" id="ARBA00022664"/>
    </source>
</evidence>
<dbReference type="EMBL" id="CDMZ01005843">
    <property type="protein sequence ID" value="CEM55110.1"/>
    <property type="molecule type" value="Genomic_DNA"/>
</dbReference>
<dbReference type="GO" id="GO:0071004">
    <property type="term" value="C:U2-type prespliceosome"/>
    <property type="evidence" value="ECO:0007669"/>
    <property type="project" value="TreeGrafter"/>
</dbReference>
<feature type="region of interest" description="Disordered" evidence="7">
    <location>
        <begin position="864"/>
        <end position="933"/>
    </location>
</feature>
<dbReference type="VEuPathDB" id="CryptoDB:Cvel_121"/>
<dbReference type="InterPro" id="IPR011990">
    <property type="entry name" value="TPR-like_helical_dom_sf"/>
</dbReference>
<dbReference type="GO" id="GO:0030627">
    <property type="term" value="F:pre-mRNA 5'-splice site binding"/>
    <property type="evidence" value="ECO:0007669"/>
    <property type="project" value="TreeGrafter"/>
</dbReference>
<feature type="compositionally biased region" description="Acidic residues" evidence="7">
    <location>
        <begin position="920"/>
        <end position="931"/>
    </location>
</feature>
<dbReference type="PANTHER" id="PTHR17204">
    <property type="entry name" value="PRE-MRNA PROCESSING PROTEIN PRP39-RELATED"/>
    <property type="match status" value="1"/>
</dbReference>
<evidence type="ECO:0000256" key="7">
    <source>
        <dbReference type="SAM" id="MobiDB-lite"/>
    </source>
</evidence>
<organism evidence="8">
    <name type="scientific">Chromera velia CCMP2878</name>
    <dbReference type="NCBI Taxonomy" id="1169474"/>
    <lineage>
        <taxon>Eukaryota</taxon>
        <taxon>Sar</taxon>
        <taxon>Alveolata</taxon>
        <taxon>Colpodellida</taxon>
        <taxon>Chromeraceae</taxon>
        <taxon>Chromera</taxon>
    </lineage>
</organism>
<feature type="region of interest" description="Disordered" evidence="7">
    <location>
        <begin position="611"/>
        <end position="641"/>
    </location>
</feature>
<evidence type="ECO:0000256" key="6">
    <source>
        <dbReference type="ARBA" id="ARBA00038019"/>
    </source>
</evidence>
<reference evidence="8" key="1">
    <citation type="submission" date="2014-11" db="EMBL/GenBank/DDBJ databases">
        <authorList>
            <person name="Otto D Thomas"/>
            <person name="Naeem Raeece"/>
        </authorList>
    </citation>
    <scope>NUCLEOTIDE SEQUENCE</scope>
</reference>
<dbReference type="GO" id="GO:0005685">
    <property type="term" value="C:U1 snRNP"/>
    <property type="evidence" value="ECO:0007669"/>
    <property type="project" value="TreeGrafter"/>
</dbReference>
<evidence type="ECO:0000256" key="4">
    <source>
        <dbReference type="ARBA" id="ARBA00023187"/>
    </source>
</evidence>
<evidence type="ECO:0000256" key="3">
    <source>
        <dbReference type="ARBA" id="ARBA00022737"/>
    </source>
</evidence>
<evidence type="ECO:0000313" key="8">
    <source>
        <dbReference type="EMBL" id="CEM55110.1"/>
    </source>
</evidence>
<feature type="region of interest" description="Disordered" evidence="7">
    <location>
        <begin position="427"/>
        <end position="532"/>
    </location>
</feature>
<evidence type="ECO:0000256" key="5">
    <source>
        <dbReference type="ARBA" id="ARBA00023242"/>
    </source>
</evidence>
<feature type="compositionally biased region" description="Low complexity" evidence="7">
    <location>
        <begin position="23"/>
        <end position="38"/>
    </location>
</feature>
<accession>A0A0G4IDA6</accession>
<keyword evidence="3" id="KW-0677">Repeat</keyword>
<evidence type="ECO:0000256" key="1">
    <source>
        <dbReference type="ARBA" id="ARBA00004123"/>
    </source>
</evidence>
<keyword evidence="2" id="KW-0507">mRNA processing</keyword>
<feature type="region of interest" description="Disordered" evidence="7">
    <location>
        <begin position="19"/>
        <end position="38"/>
    </location>
</feature>
<sequence length="1197" mass="127886">MEGNGGNVAWGGVGSVQYGGGQQQQQGHFGFPQQQAAHTAVSQQQHAAAAVAAAMGAYGTSTHQLHQIGTVGGAAGGDSTDTTGGDGGGAGVYPPALSPTLPATGDDAQLAMAMADADQAEKEKEEGTQERNFEITDEIGGGDGEGDPASWWPGDPVDPLSPIGVFRLGLRLVPFSVDLWRVFLEHVVEDFHKKRREMVAVREEGAERDGKGAGGSAISGDEMRRVVEKNRGIVRGIFEEAIEKVGLDFRGSCKSVWEKAIAFERDEENWAEASHLYRRALSTPSKDLQLIWTRFKSFCPEMPDECLDPDRLLSAGTGEKEQFSSVLEQAEIGAQEKYEKDLEMYQKELAFRFYRFGLTFLPLLSGCAVDKEPSVHPSAPGVVAAKRRQAALEEKEKSAAARKGTLDDFAMLKALAAGGPVGSLAVAGAGGKGKGSAEEGEVSEEEEGEILDSEGSEGGMMGAEEIDDVDGGQAGNGQGETEREGGLGAGHRDGSERETGNAQKETELEKEKEEETGDYDDLPRPSPPGPLPVSSLLRTFLLQAREASFKEALSKVTTRIPFEKRIRRPFFHFKPIDSEEIVAWQNYLDYEEYHAAQQQTEARNRVGADEECAAGAGGGQGTGTEAHGKEKEVSEKVMGTEEGQTAAEAAAKRVQNLYRRCAIACNNYLWFWRRYVDYLTKQGKESEALEVISRACEVSLRRSPVLFFLSADLEEQSGSLEVAERRLRSACSLLAEDPDALTSFRFGLHPPPEGKGEVGSASAGEGGKFVSESGECRHMLGSSRLALFLRRRGSERIQEAVDVVLRAHQSLLTSGGEGGFASFLSLIEQARKLQAFDKDAEMDADMLASPSRAVLAKGKSTLFNKPTPSSAAQTPHSAANASSGSAVREPPSKRLKSERATSVRSRRVMTEFGDGQSEGMEVDEEEDEEMGMGEATEGGGGMYSGGGHDGVFSSASTAAVSTPLPSLDMRRRLCFSALTTARFLLDTAEMMETGQPKSEVTSAHNKMQGDAVRVVETAWEIERLMADEETRRQETSQQASVDGGFLVAVVNLIQRHAEGPFASKHQRVKELFQSVLYDAKVEVRGSVGREGLWCEYVNMLERREGDVGTIKKAKEAARFFVEKRKAAAAAEAAAGAAVQREGVGLGMGMGVGGMGMGSLGVGGGMTAGVAAAAAAAGAGVQQHESLGSFGGMGGGFR</sequence>
<comment type="similarity">
    <text evidence="6">Belongs to the PRP39 family.</text>
</comment>
<dbReference type="InterPro" id="IPR003107">
    <property type="entry name" value="HAT"/>
</dbReference>
<feature type="compositionally biased region" description="Polar residues" evidence="7">
    <location>
        <begin position="864"/>
        <end position="885"/>
    </location>
</feature>
<dbReference type="AlphaFoldDB" id="A0A0G4IDA6"/>
<feature type="region of interest" description="Disordered" evidence="7">
    <location>
        <begin position="71"/>
        <end position="90"/>
    </location>
</feature>
<comment type="subcellular location">
    <subcellularLocation>
        <location evidence="1">Nucleus</location>
    </subcellularLocation>
</comment>
<keyword evidence="5" id="KW-0539">Nucleus</keyword>
<dbReference type="GO" id="GO:0000395">
    <property type="term" value="P:mRNA 5'-splice site recognition"/>
    <property type="evidence" value="ECO:0007669"/>
    <property type="project" value="TreeGrafter"/>
</dbReference>
<feature type="compositionally biased region" description="Basic and acidic residues" evidence="7">
    <location>
        <begin position="890"/>
        <end position="901"/>
    </location>
</feature>
<evidence type="ECO:0008006" key="9">
    <source>
        <dbReference type="Google" id="ProtNLM"/>
    </source>
</evidence>
<dbReference type="GO" id="GO:0000243">
    <property type="term" value="C:commitment complex"/>
    <property type="evidence" value="ECO:0007669"/>
    <property type="project" value="TreeGrafter"/>
</dbReference>
<feature type="compositionally biased region" description="Acidic residues" evidence="7">
    <location>
        <begin position="438"/>
        <end position="455"/>
    </location>
</feature>
<proteinExistence type="inferred from homology"/>
<dbReference type="InterPro" id="IPR059164">
    <property type="entry name" value="HAT_PRP39_C"/>
</dbReference>
<keyword evidence="4" id="KW-0508">mRNA splicing</keyword>
<dbReference type="PANTHER" id="PTHR17204:SF5">
    <property type="entry name" value="PRE-MRNA-PROCESSING FACTOR 39"/>
    <property type="match status" value="1"/>
</dbReference>
<name>A0A0G4IDA6_9ALVE</name>
<dbReference type="SUPFAM" id="SSF48452">
    <property type="entry name" value="TPR-like"/>
    <property type="match status" value="2"/>
</dbReference>
<protein>
    <recommendedName>
        <fullName evidence="9">Suppressor of forked domain-containing protein</fullName>
    </recommendedName>
</protein>
<feature type="compositionally biased region" description="Basic and acidic residues" evidence="7">
    <location>
        <begin position="480"/>
        <end position="513"/>
    </location>
</feature>
<dbReference type="Pfam" id="PF23241">
    <property type="entry name" value="HAT_PRP39_C"/>
    <property type="match status" value="2"/>
</dbReference>
<gene>
    <name evidence="8" type="ORF">Cvel_121</name>
</gene>
<dbReference type="SMART" id="SM00386">
    <property type="entry name" value="HAT"/>
    <property type="match status" value="4"/>
</dbReference>